<proteinExistence type="predicted"/>
<dbReference type="RefSeq" id="WP_036065927.1">
    <property type="nucleotide sequence ID" value="NZ_JAARRE010000004.1"/>
</dbReference>
<name>A0A7X1CQ25_9LIST</name>
<dbReference type="EMBL" id="JAARWN010000008">
    <property type="protein sequence ID" value="MBC1936595.1"/>
    <property type="molecule type" value="Genomic_DNA"/>
</dbReference>
<comment type="caution">
    <text evidence="1">The sequence shown here is derived from an EMBL/GenBank/DDBJ whole genome shotgun (WGS) entry which is preliminary data.</text>
</comment>
<organism evidence="1 2">
    <name type="scientific">Listeria grandensis</name>
    <dbReference type="NCBI Taxonomy" id="1494963"/>
    <lineage>
        <taxon>Bacteria</taxon>
        <taxon>Bacillati</taxon>
        <taxon>Bacillota</taxon>
        <taxon>Bacilli</taxon>
        <taxon>Bacillales</taxon>
        <taxon>Listeriaceae</taxon>
        <taxon>Listeria</taxon>
    </lineage>
</organism>
<reference evidence="1 2" key="1">
    <citation type="submission" date="2020-03" db="EMBL/GenBank/DDBJ databases">
        <title>Soil Listeria distribution.</title>
        <authorList>
            <person name="Liao J."/>
            <person name="Wiedmann M."/>
        </authorList>
    </citation>
    <scope>NUCLEOTIDE SEQUENCE [LARGE SCALE GENOMIC DNA]</scope>
    <source>
        <strain evidence="1 2">FSL L7-0741</strain>
    </source>
</reference>
<sequence length="128" mass="14787">MEIKVQKKLATGQVRFESDFGTCEGIWNDDEPESNRKYTVEIEIPEHLTAARLALSDEKHCILEKVEEEEAVHIVGQLEDYEEDGFAVLRLEDSIICFNTKYDEQIEAMHGKFIEFEVEKIHLSKVGI</sequence>
<dbReference type="Proteomes" id="UP000535908">
    <property type="component" value="Unassembled WGS sequence"/>
</dbReference>
<accession>A0A7X1CQ25</accession>
<gene>
    <name evidence="1" type="ORF">HCA69_09475</name>
</gene>
<evidence type="ECO:0000313" key="1">
    <source>
        <dbReference type="EMBL" id="MBC1936595.1"/>
    </source>
</evidence>
<dbReference type="AlphaFoldDB" id="A0A7X1CQ25"/>
<evidence type="ECO:0000313" key="2">
    <source>
        <dbReference type="Proteomes" id="UP000535908"/>
    </source>
</evidence>
<protein>
    <submittedName>
        <fullName evidence="1">Uncharacterized protein</fullName>
    </submittedName>
</protein>